<keyword evidence="3" id="KW-1185">Reference proteome</keyword>
<comment type="caution">
    <text evidence="2">The sequence shown here is derived from an EMBL/GenBank/DDBJ whole genome shotgun (WGS) entry which is preliminary data.</text>
</comment>
<dbReference type="InterPro" id="IPR039421">
    <property type="entry name" value="Type_1_exporter"/>
</dbReference>
<dbReference type="Pfam" id="PF00005">
    <property type="entry name" value="ABC_tran"/>
    <property type="match status" value="1"/>
</dbReference>
<dbReference type="GO" id="GO:0016887">
    <property type="term" value="F:ATP hydrolysis activity"/>
    <property type="evidence" value="ECO:0007669"/>
    <property type="project" value="InterPro"/>
</dbReference>
<organism evidence="2 3">
    <name type="scientific">Haematococcus lacustris</name>
    <name type="common">Green alga</name>
    <name type="synonym">Haematococcus pluvialis</name>
    <dbReference type="NCBI Taxonomy" id="44745"/>
    <lineage>
        <taxon>Eukaryota</taxon>
        <taxon>Viridiplantae</taxon>
        <taxon>Chlorophyta</taxon>
        <taxon>core chlorophytes</taxon>
        <taxon>Chlorophyceae</taxon>
        <taxon>CS clade</taxon>
        <taxon>Chlamydomonadales</taxon>
        <taxon>Haematococcaceae</taxon>
        <taxon>Haematococcus</taxon>
    </lineage>
</organism>
<dbReference type="Gene3D" id="3.40.50.300">
    <property type="entry name" value="P-loop containing nucleotide triphosphate hydrolases"/>
    <property type="match status" value="1"/>
</dbReference>
<dbReference type="GO" id="GO:0005524">
    <property type="term" value="F:ATP binding"/>
    <property type="evidence" value="ECO:0007669"/>
    <property type="project" value="InterPro"/>
</dbReference>
<dbReference type="PANTHER" id="PTHR43394">
    <property type="entry name" value="ATP-DEPENDENT PERMEASE MDL1, MITOCHONDRIAL"/>
    <property type="match status" value="1"/>
</dbReference>
<sequence length="90" mass="9255">MYGALPPGAWWEVANGNAPPVQPYADKAGTAAVEAAQQGPLELRDVTFSYPVRPHVKVLEGLTLTLPRGSVTAVVGRSGAGKSTVAALLS</sequence>
<feature type="non-terminal residue" evidence="2">
    <location>
        <position position="90"/>
    </location>
</feature>
<dbReference type="Proteomes" id="UP000485058">
    <property type="component" value="Unassembled WGS sequence"/>
</dbReference>
<dbReference type="GO" id="GO:0090374">
    <property type="term" value="P:oligopeptide export from mitochondrion"/>
    <property type="evidence" value="ECO:0007669"/>
    <property type="project" value="TreeGrafter"/>
</dbReference>
<dbReference type="PANTHER" id="PTHR43394:SF1">
    <property type="entry name" value="ATP-BINDING CASSETTE SUB-FAMILY B MEMBER 10, MITOCHONDRIAL"/>
    <property type="match status" value="1"/>
</dbReference>
<accession>A0A6A0A2C1</accession>
<dbReference type="SUPFAM" id="SSF52540">
    <property type="entry name" value="P-loop containing nucleoside triphosphate hydrolases"/>
    <property type="match status" value="1"/>
</dbReference>
<dbReference type="GO" id="GO:0005743">
    <property type="term" value="C:mitochondrial inner membrane"/>
    <property type="evidence" value="ECO:0007669"/>
    <property type="project" value="TreeGrafter"/>
</dbReference>
<dbReference type="InterPro" id="IPR003439">
    <property type="entry name" value="ABC_transporter-like_ATP-bd"/>
</dbReference>
<protein>
    <submittedName>
        <fullName evidence="2">ABC transporter domain-containing protein</fullName>
    </submittedName>
</protein>
<name>A0A6A0A2C1_HAELA</name>
<evidence type="ECO:0000313" key="3">
    <source>
        <dbReference type="Proteomes" id="UP000485058"/>
    </source>
</evidence>
<feature type="domain" description="ABC transporter" evidence="1">
    <location>
        <begin position="59"/>
        <end position="90"/>
    </location>
</feature>
<dbReference type="GO" id="GO:0015421">
    <property type="term" value="F:ABC-type oligopeptide transporter activity"/>
    <property type="evidence" value="ECO:0007669"/>
    <property type="project" value="TreeGrafter"/>
</dbReference>
<evidence type="ECO:0000313" key="2">
    <source>
        <dbReference type="EMBL" id="GFH25944.1"/>
    </source>
</evidence>
<dbReference type="AlphaFoldDB" id="A0A6A0A2C1"/>
<dbReference type="InterPro" id="IPR027417">
    <property type="entry name" value="P-loop_NTPase"/>
</dbReference>
<gene>
    <name evidence="2" type="ORF">HaLaN_23998</name>
</gene>
<dbReference type="EMBL" id="BLLF01002968">
    <property type="protein sequence ID" value="GFH25944.1"/>
    <property type="molecule type" value="Genomic_DNA"/>
</dbReference>
<proteinExistence type="predicted"/>
<evidence type="ECO:0000259" key="1">
    <source>
        <dbReference type="Pfam" id="PF00005"/>
    </source>
</evidence>
<reference evidence="2 3" key="1">
    <citation type="submission" date="2020-02" db="EMBL/GenBank/DDBJ databases">
        <title>Draft genome sequence of Haematococcus lacustris strain NIES-144.</title>
        <authorList>
            <person name="Morimoto D."/>
            <person name="Nakagawa S."/>
            <person name="Yoshida T."/>
            <person name="Sawayama S."/>
        </authorList>
    </citation>
    <scope>NUCLEOTIDE SEQUENCE [LARGE SCALE GENOMIC DNA]</scope>
    <source>
        <strain evidence="2 3">NIES-144</strain>
    </source>
</reference>